<evidence type="ECO:0000256" key="2">
    <source>
        <dbReference type="SAM" id="Phobius"/>
    </source>
</evidence>
<accession>X8DTW6</accession>
<keyword evidence="2" id="KW-1133">Transmembrane helix</keyword>
<keyword evidence="2" id="KW-0812">Transmembrane</keyword>
<evidence type="ECO:0000256" key="1">
    <source>
        <dbReference type="SAM" id="MobiDB-lite"/>
    </source>
</evidence>
<feature type="region of interest" description="Disordered" evidence="1">
    <location>
        <begin position="16"/>
        <end position="71"/>
    </location>
</feature>
<dbReference type="AlphaFoldDB" id="X8DTW6"/>
<evidence type="ECO:0000313" key="4">
    <source>
        <dbReference type="Proteomes" id="UP000023351"/>
    </source>
</evidence>
<keyword evidence="2" id="KW-0472">Membrane</keyword>
<name>X8DTW6_9MYCO</name>
<gene>
    <name evidence="3" type="ORF">I540_3008</name>
</gene>
<proteinExistence type="predicted"/>
<feature type="transmembrane region" description="Helical" evidence="2">
    <location>
        <begin position="77"/>
        <end position="100"/>
    </location>
</feature>
<evidence type="ECO:0000313" key="3">
    <source>
        <dbReference type="EMBL" id="EUA72077.1"/>
    </source>
</evidence>
<reference evidence="3 4" key="1">
    <citation type="submission" date="2013-12" db="EMBL/GenBank/DDBJ databases">
        <authorList>
            <person name="Zelazny A."/>
            <person name="Olivier K."/>
            <person name="Holland S."/>
            <person name="Lenaerts A."/>
            <person name="Ordway D."/>
            <person name="DeGroote M.A."/>
            <person name="Parker T."/>
            <person name="Sizemore C."/>
            <person name="Tallon L.J."/>
            <person name="Sadzewicz L.K."/>
            <person name="Sengamalay N."/>
            <person name="Fraser C.M."/>
            <person name="Hine E."/>
            <person name="Shefchek K.A."/>
            <person name="Das S.P."/>
            <person name="Tettelin H."/>
        </authorList>
    </citation>
    <scope>NUCLEOTIDE SEQUENCE [LARGE SCALE GENOMIC DNA]</scope>
    <source>
        <strain evidence="3 4">1513</strain>
    </source>
</reference>
<dbReference type="InterPro" id="IPR045512">
    <property type="entry name" value="DUF6480"/>
</dbReference>
<dbReference type="Pfam" id="PF20088">
    <property type="entry name" value="DUF6480"/>
    <property type="match status" value="1"/>
</dbReference>
<comment type="caution">
    <text evidence="3">The sequence shown here is derived from an EMBL/GenBank/DDBJ whole genome shotgun (WGS) entry which is preliminary data.</text>
</comment>
<dbReference type="EMBL" id="JAOJ01000002">
    <property type="protein sequence ID" value="EUA72077.1"/>
    <property type="molecule type" value="Genomic_DNA"/>
</dbReference>
<protein>
    <submittedName>
        <fullName evidence="3">Uncharacterized protein</fullName>
    </submittedName>
</protein>
<sequence length="107" mass="10935">MNSWCAVSTGWGAGNSRAMAIKKRPTTDLPPDPEPAAAPGLSKGGGTQPGDTPPASGQETQPSNPDPVSLRKTSVPVTVSMIALAAFLGLFLATAVLLIMRMSGVFN</sequence>
<dbReference type="Proteomes" id="UP000023351">
    <property type="component" value="Unassembled WGS sequence"/>
</dbReference>
<organism evidence="3 4">
    <name type="scientific">Mycobacteroides abscessus subsp. bolletii 1513</name>
    <dbReference type="NCBI Taxonomy" id="1299321"/>
    <lineage>
        <taxon>Bacteria</taxon>
        <taxon>Bacillati</taxon>
        <taxon>Actinomycetota</taxon>
        <taxon>Actinomycetes</taxon>
        <taxon>Mycobacteriales</taxon>
        <taxon>Mycobacteriaceae</taxon>
        <taxon>Mycobacteroides</taxon>
        <taxon>Mycobacteroides abscessus</taxon>
    </lineage>
</organism>